<sequence>MTETTDSTSRDDGREFRLIVTPRCFETPVSSYHQTAPLDHRSDHFTVKDGPRVGIVPSSTRVLNSTAPSGQSNSKPIPKQVQQEWLPSSESPANVEGKPHVDCYYEEIRAYMAERERTTMPSVGMISSQPEFRWHMRRGLVEFMMRCHRTVFRDSEEILFLAMNIVDRYMSRRVVYVDHTQLLACTALWIAAKYVEDHRVATVSALAYASTDHRFKDCATEFEAHVLLTLEWDLGHPSTVAWLNMLCEVTDEDKIRHVAQFLLRYALFFRDFLKYLPSSLAMGALVLARHICGGHIKQTVEIPDYLDIVELFDNRLSQDIYSIPSVLKEKYNGLPWSEGSVSVQEYYLKGGHFSQHAKTEAAEHGDHAVHPINSSRAHTESESFEDPSISQSTQMMTDEVVQSFVSTELDVPDTSHYS</sequence>
<evidence type="ECO:0000259" key="8">
    <source>
        <dbReference type="SMART" id="SM01332"/>
    </source>
</evidence>
<feature type="region of interest" description="Disordered" evidence="6">
    <location>
        <begin position="58"/>
        <end position="79"/>
    </location>
</feature>
<dbReference type="GO" id="GO:0044843">
    <property type="term" value="P:cell cycle G1/S phase transition"/>
    <property type="evidence" value="ECO:0007669"/>
    <property type="project" value="UniProtKB-ARBA"/>
</dbReference>
<protein>
    <recommendedName>
        <fullName evidence="11">Cyclin N-terminal domain-containing protein</fullName>
    </recommendedName>
</protein>
<dbReference type="PANTHER" id="PTHR10177">
    <property type="entry name" value="CYCLINS"/>
    <property type="match status" value="1"/>
</dbReference>
<organism evidence="9 10">
    <name type="scientific">Ceriporiopsis subvermispora (strain B)</name>
    <name type="common">White-rot fungus</name>
    <name type="synonym">Gelatoporia subvermispora</name>
    <dbReference type="NCBI Taxonomy" id="914234"/>
    <lineage>
        <taxon>Eukaryota</taxon>
        <taxon>Fungi</taxon>
        <taxon>Dikarya</taxon>
        <taxon>Basidiomycota</taxon>
        <taxon>Agaricomycotina</taxon>
        <taxon>Agaricomycetes</taxon>
        <taxon>Polyporales</taxon>
        <taxon>Gelatoporiaceae</taxon>
        <taxon>Gelatoporia</taxon>
    </lineage>
</organism>
<evidence type="ECO:0000256" key="6">
    <source>
        <dbReference type="SAM" id="MobiDB-lite"/>
    </source>
</evidence>
<reference evidence="9 10" key="1">
    <citation type="journal article" date="2012" name="Proc. Natl. Acad. Sci. U.S.A.">
        <title>Comparative genomics of Ceriporiopsis subvermispora and Phanerochaete chrysosporium provide insight into selective ligninolysis.</title>
        <authorList>
            <person name="Fernandez-Fueyo E."/>
            <person name="Ruiz-Duenas F.J."/>
            <person name="Ferreira P."/>
            <person name="Floudas D."/>
            <person name="Hibbett D.S."/>
            <person name="Canessa P."/>
            <person name="Larrondo L.F."/>
            <person name="James T.Y."/>
            <person name="Seelenfreund D."/>
            <person name="Lobos S."/>
            <person name="Polanco R."/>
            <person name="Tello M."/>
            <person name="Honda Y."/>
            <person name="Watanabe T."/>
            <person name="Watanabe T."/>
            <person name="Ryu J.S."/>
            <person name="Kubicek C.P."/>
            <person name="Schmoll M."/>
            <person name="Gaskell J."/>
            <person name="Hammel K.E."/>
            <person name="St John F.J."/>
            <person name="Vanden Wymelenberg A."/>
            <person name="Sabat G."/>
            <person name="Splinter BonDurant S."/>
            <person name="Syed K."/>
            <person name="Yadav J.S."/>
            <person name="Doddapaneni H."/>
            <person name="Subramanian V."/>
            <person name="Lavin J.L."/>
            <person name="Oguiza J.A."/>
            <person name="Perez G."/>
            <person name="Pisabarro A.G."/>
            <person name="Ramirez L."/>
            <person name="Santoyo F."/>
            <person name="Master E."/>
            <person name="Coutinho P.M."/>
            <person name="Henrissat B."/>
            <person name="Lombard V."/>
            <person name="Magnuson J.K."/>
            <person name="Kuees U."/>
            <person name="Hori C."/>
            <person name="Igarashi K."/>
            <person name="Samejima M."/>
            <person name="Held B.W."/>
            <person name="Barry K.W."/>
            <person name="LaButti K.M."/>
            <person name="Lapidus A."/>
            <person name="Lindquist E.A."/>
            <person name="Lucas S.M."/>
            <person name="Riley R."/>
            <person name="Salamov A.A."/>
            <person name="Hoffmeister D."/>
            <person name="Schwenk D."/>
            <person name="Hadar Y."/>
            <person name="Yarden O."/>
            <person name="de Vries R.P."/>
            <person name="Wiebenga A."/>
            <person name="Stenlid J."/>
            <person name="Eastwood D."/>
            <person name="Grigoriev I.V."/>
            <person name="Berka R.M."/>
            <person name="Blanchette R.A."/>
            <person name="Kersten P."/>
            <person name="Martinez A.T."/>
            <person name="Vicuna R."/>
            <person name="Cullen D."/>
        </authorList>
    </citation>
    <scope>NUCLEOTIDE SEQUENCE [LARGE SCALE GENOMIC DNA]</scope>
    <source>
        <strain evidence="9 10">B</strain>
    </source>
</reference>
<evidence type="ECO:0000256" key="3">
    <source>
        <dbReference type="ARBA" id="ARBA00023127"/>
    </source>
</evidence>
<dbReference type="Proteomes" id="UP000016930">
    <property type="component" value="Unassembled WGS sequence"/>
</dbReference>
<evidence type="ECO:0000259" key="7">
    <source>
        <dbReference type="SMART" id="SM00385"/>
    </source>
</evidence>
<keyword evidence="2" id="KW-0132">Cell division</keyword>
<dbReference type="EMBL" id="KB445799">
    <property type="protein sequence ID" value="EMD35735.1"/>
    <property type="molecule type" value="Genomic_DNA"/>
</dbReference>
<evidence type="ECO:0000313" key="9">
    <source>
        <dbReference type="EMBL" id="EMD35735.1"/>
    </source>
</evidence>
<dbReference type="CDD" id="cd20537">
    <property type="entry name" value="CYCLIN_CCNO-like_rpt2"/>
    <property type="match status" value="1"/>
</dbReference>
<dbReference type="FunFam" id="1.10.472.10:FF:000010">
    <property type="entry name" value="G1/S-specific cyclin Cln1"/>
    <property type="match status" value="1"/>
</dbReference>
<dbReference type="Pfam" id="PF00134">
    <property type="entry name" value="Cyclin_N"/>
    <property type="match status" value="1"/>
</dbReference>
<dbReference type="STRING" id="914234.M2QUI0"/>
<dbReference type="GO" id="GO:0019887">
    <property type="term" value="F:protein kinase regulator activity"/>
    <property type="evidence" value="ECO:0007669"/>
    <property type="project" value="UniProtKB-ARBA"/>
</dbReference>
<dbReference type="InterPro" id="IPR013763">
    <property type="entry name" value="Cyclin-like_dom"/>
</dbReference>
<dbReference type="InterPro" id="IPR036915">
    <property type="entry name" value="Cyclin-like_sf"/>
</dbReference>
<dbReference type="Gene3D" id="1.10.472.10">
    <property type="entry name" value="Cyclin-like"/>
    <property type="match status" value="2"/>
</dbReference>
<dbReference type="AlphaFoldDB" id="M2QUI0"/>
<dbReference type="HOGENOM" id="CLU_657202_0_0_1"/>
<evidence type="ECO:0000256" key="1">
    <source>
        <dbReference type="ARBA" id="ARBA00008742"/>
    </source>
</evidence>
<proteinExistence type="inferred from homology"/>
<keyword evidence="3 5" id="KW-0195">Cyclin</keyword>
<dbReference type="GO" id="GO:0051726">
    <property type="term" value="P:regulation of cell cycle"/>
    <property type="evidence" value="ECO:0007669"/>
    <property type="project" value="UniProtKB-ARBA"/>
</dbReference>
<dbReference type="GO" id="GO:0051301">
    <property type="term" value="P:cell division"/>
    <property type="evidence" value="ECO:0007669"/>
    <property type="project" value="UniProtKB-KW"/>
</dbReference>
<dbReference type="InterPro" id="IPR004367">
    <property type="entry name" value="Cyclin_C-dom"/>
</dbReference>
<evidence type="ECO:0008006" key="11">
    <source>
        <dbReference type="Google" id="ProtNLM"/>
    </source>
</evidence>
<evidence type="ECO:0000256" key="4">
    <source>
        <dbReference type="ARBA" id="ARBA00023306"/>
    </source>
</evidence>
<accession>M2QUI0</accession>
<dbReference type="Pfam" id="PF02984">
    <property type="entry name" value="Cyclin_C"/>
    <property type="match status" value="1"/>
</dbReference>
<keyword evidence="4" id="KW-0131">Cell cycle</keyword>
<evidence type="ECO:0000256" key="5">
    <source>
        <dbReference type="RuleBase" id="RU000383"/>
    </source>
</evidence>
<feature type="domain" description="Cyclin-like" evidence="7">
    <location>
        <begin position="241"/>
        <end position="332"/>
    </location>
</feature>
<gene>
    <name evidence="9" type="ORF">CERSUDRAFT_156445</name>
</gene>
<dbReference type="SUPFAM" id="SSF47954">
    <property type="entry name" value="Cyclin-like"/>
    <property type="match status" value="2"/>
</dbReference>
<dbReference type="SMART" id="SM01332">
    <property type="entry name" value="Cyclin_C"/>
    <property type="match status" value="1"/>
</dbReference>
<feature type="domain" description="Cyclin C-terminal" evidence="8">
    <location>
        <begin position="237"/>
        <end position="345"/>
    </location>
</feature>
<name>M2QUI0_CERS8</name>
<dbReference type="InterPro" id="IPR039361">
    <property type="entry name" value="Cyclin"/>
</dbReference>
<feature type="domain" description="Cyclin-like" evidence="7">
    <location>
        <begin position="142"/>
        <end position="236"/>
    </location>
</feature>
<dbReference type="OrthoDB" id="5590282at2759"/>
<dbReference type="SMART" id="SM00385">
    <property type="entry name" value="CYCLIN"/>
    <property type="match status" value="2"/>
</dbReference>
<keyword evidence="10" id="KW-1185">Reference proteome</keyword>
<evidence type="ECO:0000256" key="2">
    <source>
        <dbReference type="ARBA" id="ARBA00022618"/>
    </source>
</evidence>
<comment type="similarity">
    <text evidence="1 5">Belongs to the cyclin family.</text>
</comment>
<evidence type="ECO:0000313" key="10">
    <source>
        <dbReference type="Proteomes" id="UP000016930"/>
    </source>
</evidence>
<dbReference type="InterPro" id="IPR006671">
    <property type="entry name" value="Cyclin_N"/>
</dbReference>